<proteinExistence type="evidence at transcript level"/>
<dbReference type="EMBL" id="AB172346">
    <property type="protein sequence ID" value="BAE89408.1"/>
    <property type="molecule type" value="mRNA"/>
</dbReference>
<name>I7GI77_MACFA</name>
<dbReference type="AlphaFoldDB" id="I7GI77"/>
<organism evidence="1">
    <name type="scientific">Macaca fascicularis</name>
    <name type="common">Crab-eating macaque</name>
    <name type="synonym">Cynomolgus monkey</name>
    <dbReference type="NCBI Taxonomy" id="9541"/>
    <lineage>
        <taxon>Eukaryota</taxon>
        <taxon>Metazoa</taxon>
        <taxon>Chordata</taxon>
        <taxon>Craniata</taxon>
        <taxon>Vertebrata</taxon>
        <taxon>Euteleostomi</taxon>
        <taxon>Mammalia</taxon>
        <taxon>Eutheria</taxon>
        <taxon>Euarchontoglires</taxon>
        <taxon>Primates</taxon>
        <taxon>Haplorrhini</taxon>
        <taxon>Catarrhini</taxon>
        <taxon>Cercopithecidae</taxon>
        <taxon>Cercopithecinae</taxon>
        <taxon>Macaca</taxon>
    </lineage>
</organism>
<accession>I7GI77</accession>
<evidence type="ECO:0000313" key="1">
    <source>
        <dbReference type="EMBL" id="BAE89408.1"/>
    </source>
</evidence>
<sequence>MESALFPGIWKDGFPTLPGILGPEYVKHLGLCVWLSGCSAEVPQSSMYQLKALVVGAHEGIS</sequence>
<protein>
    <submittedName>
        <fullName evidence="1">Macaca fascicularis brain cDNA clone: QflA-17758, similar to human hypothetical gene supported by AK123125 (LOC401113), mRNA, RefSeq: XM_379249.1</fullName>
    </submittedName>
</protein>
<reference evidence="1" key="1">
    <citation type="journal article" date="2007" name="PLoS Biol.">
        <title>Rate of evolution in brain-expressed genes in humans and other primates.</title>
        <authorList>
            <person name="Wang H.-Y."/>
            <person name="Chien H.-C."/>
            <person name="Osada N."/>
            <person name="Hashimoto K."/>
            <person name="Sugano S."/>
            <person name="Gojobori T."/>
            <person name="Chou C.-K."/>
            <person name="Tsai S.-F."/>
            <person name="Wu C.-I."/>
            <person name="Shen C.-K.J."/>
        </authorList>
    </citation>
    <scope>NUCLEOTIDE SEQUENCE</scope>
</reference>